<dbReference type="eggNOG" id="COG3568">
    <property type="taxonomic scope" value="Bacteria"/>
</dbReference>
<feature type="signal peptide" evidence="2">
    <location>
        <begin position="1"/>
        <end position="22"/>
    </location>
</feature>
<dbReference type="GO" id="GO:0004519">
    <property type="term" value="F:endonuclease activity"/>
    <property type="evidence" value="ECO:0007669"/>
    <property type="project" value="UniProtKB-KW"/>
</dbReference>
<dbReference type="Gene3D" id="3.40.10.10">
    <property type="entry name" value="DNA Methylphosphotriester Repair Domain"/>
    <property type="match status" value="1"/>
</dbReference>
<organism evidence="4 5">
    <name type="scientific">Haliangium ochraceum (strain DSM 14365 / JCM 11303 / SMP-2)</name>
    <dbReference type="NCBI Taxonomy" id="502025"/>
    <lineage>
        <taxon>Bacteria</taxon>
        <taxon>Pseudomonadati</taxon>
        <taxon>Myxococcota</taxon>
        <taxon>Polyangia</taxon>
        <taxon>Haliangiales</taxon>
        <taxon>Kofleriaceae</taxon>
        <taxon>Haliangium</taxon>
    </lineage>
</organism>
<proteinExistence type="predicted"/>
<keyword evidence="5" id="KW-1185">Reference proteome</keyword>
<sequence>MTKNRVPIPRPLRLLSVVIALAAGLSACGFSTDRTPKREVGDIELATWNLSWLASEDGAGTNPRTEADYARLRTYAARLDADVIALQEVADEFAARRVFDPTVYDFAIASKRGAQRSGFAYKRDLRVRRHADLAALDVGGLRPGVDIELDLGRGADGTPRRLRLLALHLKSGCFDDSLRKRSNACRKLSRQLPQLEGWIDARAREGVPFAVLGDFNRRMNARDALWREIDDAEPAAADLTLVTEGQRSRCWKGKYPRFIDHIALDLHASAWLVPNSFEQLVYSDSDTAHARALSDHCPISVRLRPKGGPAQPADPASAPAADQHADTASDQGASDDEAAAANANAAQSAEGLRIKGNVSRKRKLYHLPSCPSYAKVRIDPDKGERWFASERDAQAAGFRKAGNCPP</sequence>
<protein>
    <submittedName>
        <fullName evidence="4">Endonuclease/exonuclease/phosphatase</fullName>
    </submittedName>
</protein>
<dbReference type="InterPro" id="IPR036691">
    <property type="entry name" value="Endo/exonu/phosph_ase_sf"/>
</dbReference>
<feature type="compositionally biased region" description="Low complexity" evidence="1">
    <location>
        <begin position="339"/>
        <end position="349"/>
    </location>
</feature>
<dbReference type="SUPFAM" id="SSF57884">
    <property type="entry name" value="Ada DNA repair protein, N-terminal domain (N-Ada 10)"/>
    <property type="match status" value="1"/>
</dbReference>
<dbReference type="HOGENOM" id="CLU_056520_0_0_7"/>
<feature type="region of interest" description="Disordered" evidence="1">
    <location>
        <begin position="300"/>
        <end position="349"/>
    </location>
</feature>
<keyword evidence="4" id="KW-0378">Hydrolase</keyword>
<evidence type="ECO:0000256" key="2">
    <source>
        <dbReference type="SAM" id="SignalP"/>
    </source>
</evidence>
<dbReference type="STRING" id="502025.Hoch_2313"/>
<feature type="compositionally biased region" description="Low complexity" evidence="1">
    <location>
        <begin position="309"/>
        <end position="332"/>
    </location>
</feature>
<keyword evidence="4" id="KW-0540">Nuclease</keyword>
<dbReference type="InterPro" id="IPR005135">
    <property type="entry name" value="Endo/exonuclease/phosphatase"/>
</dbReference>
<keyword evidence="2" id="KW-0732">Signal</keyword>
<evidence type="ECO:0000313" key="4">
    <source>
        <dbReference type="EMBL" id="ACY14856.1"/>
    </source>
</evidence>
<dbReference type="EMBL" id="CP001804">
    <property type="protein sequence ID" value="ACY14856.1"/>
    <property type="molecule type" value="Genomic_DNA"/>
</dbReference>
<dbReference type="Pfam" id="PF03372">
    <property type="entry name" value="Exo_endo_phos"/>
    <property type="match status" value="1"/>
</dbReference>
<dbReference type="Proteomes" id="UP000001880">
    <property type="component" value="Chromosome"/>
</dbReference>
<keyword evidence="4" id="KW-0255">Endonuclease</keyword>
<accession>D0LI27</accession>
<dbReference type="InterPro" id="IPR035451">
    <property type="entry name" value="Ada-like_dom_sf"/>
</dbReference>
<feature type="chain" id="PRO_5003010095" evidence="2">
    <location>
        <begin position="23"/>
        <end position="406"/>
    </location>
</feature>
<dbReference type="Gene3D" id="3.60.10.10">
    <property type="entry name" value="Endonuclease/exonuclease/phosphatase"/>
    <property type="match status" value="1"/>
</dbReference>
<dbReference type="GO" id="GO:0004527">
    <property type="term" value="F:exonuclease activity"/>
    <property type="evidence" value="ECO:0007669"/>
    <property type="project" value="UniProtKB-KW"/>
</dbReference>
<feature type="domain" description="Endonuclease/exonuclease/phosphatase" evidence="3">
    <location>
        <begin position="46"/>
        <end position="296"/>
    </location>
</feature>
<reference evidence="4 5" key="1">
    <citation type="journal article" date="2010" name="Stand. Genomic Sci.">
        <title>Complete genome sequence of Haliangium ochraceum type strain (SMP-2).</title>
        <authorList>
            <consortium name="US DOE Joint Genome Institute (JGI-PGF)"/>
            <person name="Ivanova N."/>
            <person name="Daum C."/>
            <person name="Lang E."/>
            <person name="Abt B."/>
            <person name="Kopitz M."/>
            <person name="Saunders E."/>
            <person name="Lapidus A."/>
            <person name="Lucas S."/>
            <person name="Glavina Del Rio T."/>
            <person name="Nolan M."/>
            <person name="Tice H."/>
            <person name="Copeland A."/>
            <person name="Cheng J.F."/>
            <person name="Chen F."/>
            <person name="Bruce D."/>
            <person name="Goodwin L."/>
            <person name="Pitluck S."/>
            <person name="Mavromatis K."/>
            <person name="Pati A."/>
            <person name="Mikhailova N."/>
            <person name="Chen A."/>
            <person name="Palaniappan K."/>
            <person name="Land M."/>
            <person name="Hauser L."/>
            <person name="Chang Y.J."/>
            <person name="Jeffries C.D."/>
            <person name="Detter J.C."/>
            <person name="Brettin T."/>
            <person name="Rohde M."/>
            <person name="Goker M."/>
            <person name="Bristow J."/>
            <person name="Markowitz V."/>
            <person name="Eisen J.A."/>
            <person name="Hugenholtz P."/>
            <person name="Kyrpides N.C."/>
            <person name="Klenk H.P."/>
        </authorList>
    </citation>
    <scope>NUCLEOTIDE SEQUENCE [LARGE SCALE GENOMIC DNA]</scope>
    <source>
        <strain evidence="5">DSM 14365 / CIP 107738 / JCM 11303 / AJ 13395 / SMP-2</strain>
    </source>
</reference>
<dbReference type="SUPFAM" id="SSF56219">
    <property type="entry name" value="DNase I-like"/>
    <property type="match status" value="1"/>
</dbReference>
<name>D0LI27_HALO1</name>
<evidence type="ECO:0000259" key="3">
    <source>
        <dbReference type="Pfam" id="PF03372"/>
    </source>
</evidence>
<evidence type="ECO:0000313" key="5">
    <source>
        <dbReference type="Proteomes" id="UP000001880"/>
    </source>
</evidence>
<dbReference type="RefSeq" id="WP_012827464.1">
    <property type="nucleotide sequence ID" value="NC_013440.1"/>
</dbReference>
<keyword evidence="4" id="KW-0269">Exonuclease</keyword>
<dbReference type="AlphaFoldDB" id="D0LI27"/>
<dbReference type="KEGG" id="hoh:Hoch_2313"/>
<gene>
    <name evidence="4" type="ordered locus">Hoch_2313</name>
</gene>
<dbReference type="PROSITE" id="PS51257">
    <property type="entry name" value="PROKAR_LIPOPROTEIN"/>
    <property type="match status" value="1"/>
</dbReference>
<evidence type="ECO:0000256" key="1">
    <source>
        <dbReference type="SAM" id="MobiDB-lite"/>
    </source>
</evidence>